<dbReference type="RefSeq" id="XP_071926241.1">
    <property type="nucleotide sequence ID" value="XM_072070140.1"/>
</dbReference>
<dbReference type="Proteomes" id="UP001652660">
    <property type="component" value="Chromosome 11c"/>
</dbReference>
<accession>A0ABM4W384</accession>
<evidence type="ECO:0000313" key="1">
    <source>
        <dbReference type="Proteomes" id="UP001652660"/>
    </source>
</evidence>
<reference evidence="2" key="1">
    <citation type="submission" date="2025-08" db="UniProtKB">
        <authorList>
            <consortium name="RefSeq"/>
        </authorList>
    </citation>
    <scope>IDENTIFICATION</scope>
    <source>
        <tissue evidence="2">Leaves</tissue>
    </source>
</reference>
<gene>
    <name evidence="2" type="primary">LOC140016576</name>
</gene>
<name>A0ABM4W384_COFAR</name>
<evidence type="ECO:0000313" key="2">
    <source>
        <dbReference type="RefSeq" id="XP_071926241.1"/>
    </source>
</evidence>
<organism evidence="1 2">
    <name type="scientific">Coffea arabica</name>
    <name type="common">Arabian coffee</name>
    <dbReference type="NCBI Taxonomy" id="13443"/>
    <lineage>
        <taxon>Eukaryota</taxon>
        <taxon>Viridiplantae</taxon>
        <taxon>Streptophyta</taxon>
        <taxon>Embryophyta</taxon>
        <taxon>Tracheophyta</taxon>
        <taxon>Spermatophyta</taxon>
        <taxon>Magnoliopsida</taxon>
        <taxon>eudicotyledons</taxon>
        <taxon>Gunneridae</taxon>
        <taxon>Pentapetalae</taxon>
        <taxon>asterids</taxon>
        <taxon>lamiids</taxon>
        <taxon>Gentianales</taxon>
        <taxon>Rubiaceae</taxon>
        <taxon>Ixoroideae</taxon>
        <taxon>Gardenieae complex</taxon>
        <taxon>Bertiereae - Coffeeae clade</taxon>
        <taxon>Coffeeae</taxon>
        <taxon>Coffea</taxon>
    </lineage>
</organism>
<keyword evidence="1" id="KW-1185">Reference proteome</keyword>
<evidence type="ECO:0008006" key="3">
    <source>
        <dbReference type="Google" id="ProtNLM"/>
    </source>
</evidence>
<protein>
    <recommendedName>
        <fullName evidence="3">Reverse transcriptase</fullName>
    </recommendedName>
</protein>
<proteinExistence type="predicted"/>
<sequence length="281" mass="32895">MGLQGLNKGCGVELPRCGEPLDSSPAERVDPVSRAGGLAAIWKKKLNVKKVKERIERILGTQNWGEKFAKATCLRVEIEASDHCMLVLDTQPGGRRWKRMFVFDRRWMLNEDIGKVIGEMWQEEQAGSKMFRVKCKIKNVRMNLLRWSKGSCCNARKHIEQVREEIRKMKEGKPSGYKIKLARLKRELVDAYRREELYWSQKARVSWLKEGDKNTSFFHARVMGRRKMNKISVLRDRGEKWCRNEEETKQEILDYFQQIFTTESPLEFTEILQGIPLAITE</sequence>
<dbReference type="GeneID" id="140016576"/>